<dbReference type="PROSITE" id="PS51192">
    <property type="entry name" value="HELICASE_ATP_BIND_1"/>
    <property type="match status" value="1"/>
</dbReference>
<dbReference type="GO" id="GO:0005524">
    <property type="term" value="F:ATP binding"/>
    <property type="evidence" value="ECO:0007669"/>
    <property type="project" value="UniProtKB-KW"/>
</dbReference>
<evidence type="ECO:0000256" key="2">
    <source>
        <dbReference type="ARBA" id="ARBA00022801"/>
    </source>
</evidence>
<protein>
    <submittedName>
        <fullName evidence="7">Uncharacterized protein</fullName>
    </submittedName>
</protein>
<feature type="domain" description="Helicase C-terminal" evidence="6">
    <location>
        <begin position="420"/>
        <end position="577"/>
    </location>
</feature>
<accession>A0A1D1W795</accession>
<dbReference type="OrthoDB" id="10256233at2759"/>
<dbReference type="SMART" id="SM00490">
    <property type="entry name" value="HELICc"/>
    <property type="match status" value="1"/>
</dbReference>
<dbReference type="STRING" id="947166.A0A1D1W795"/>
<name>A0A1D1W795_RAMVA</name>
<evidence type="ECO:0000259" key="5">
    <source>
        <dbReference type="PROSITE" id="PS51192"/>
    </source>
</evidence>
<keyword evidence="8" id="KW-1185">Reference proteome</keyword>
<gene>
    <name evidence="7" type="primary">RvY_16865-1</name>
    <name evidence="7" type="synonym">RvY_16865.1</name>
    <name evidence="7" type="ORF">RvY_16865</name>
</gene>
<reference evidence="7 8" key="1">
    <citation type="journal article" date="2016" name="Nat. Commun.">
        <title>Extremotolerant tardigrade genome and improved radiotolerance of human cultured cells by tardigrade-unique protein.</title>
        <authorList>
            <person name="Hashimoto T."/>
            <person name="Horikawa D.D."/>
            <person name="Saito Y."/>
            <person name="Kuwahara H."/>
            <person name="Kozuka-Hata H."/>
            <person name="Shin-I T."/>
            <person name="Minakuchi Y."/>
            <person name="Ohishi K."/>
            <person name="Motoyama A."/>
            <person name="Aizu T."/>
            <person name="Enomoto A."/>
            <person name="Kondo K."/>
            <person name="Tanaka S."/>
            <person name="Hara Y."/>
            <person name="Koshikawa S."/>
            <person name="Sagara H."/>
            <person name="Miura T."/>
            <person name="Yokobori S."/>
            <person name="Miyagawa K."/>
            <person name="Suzuki Y."/>
            <person name="Kubo T."/>
            <person name="Oyama M."/>
            <person name="Kohara Y."/>
            <person name="Fujiyama A."/>
            <person name="Arakawa K."/>
            <person name="Katayama T."/>
            <person name="Toyoda A."/>
            <person name="Kunieda T."/>
        </authorList>
    </citation>
    <scope>NUCLEOTIDE SEQUENCE [LARGE SCALE GENOMIC DNA]</scope>
    <source>
        <strain evidence="7 8">YOKOZUNA-1</strain>
    </source>
</reference>
<dbReference type="PROSITE" id="PS51194">
    <property type="entry name" value="HELICASE_CTER"/>
    <property type="match status" value="1"/>
</dbReference>
<dbReference type="CDD" id="cd18787">
    <property type="entry name" value="SF2_C_DEAD"/>
    <property type="match status" value="1"/>
</dbReference>
<evidence type="ECO:0000256" key="4">
    <source>
        <dbReference type="ARBA" id="ARBA00022840"/>
    </source>
</evidence>
<dbReference type="SUPFAM" id="SSF52540">
    <property type="entry name" value="P-loop containing nucleoside triphosphate hydrolases"/>
    <property type="match status" value="1"/>
</dbReference>
<dbReference type="Pfam" id="PF00271">
    <property type="entry name" value="Helicase_C"/>
    <property type="match status" value="1"/>
</dbReference>
<keyword evidence="1" id="KW-0547">Nucleotide-binding</keyword>
<comment type="caution">
    <text evidence="7">The sequence shown here is derived from an EMBL/GenBank/DDBJ whole genome shotgun (WGS) entry which is preliminary data.</text>
</comment>
<dbReference type="Proteomes" id="UP000186922">
    <property type="component" value="Unassembled WGS sequence"/>
</dbReference>
<evidence type="ECO:0000259" key="6">
    <source>
        <dbReference type="PROSITE" id="PS51194"/>
    </source>
</evidence>
<keyword evidence="2" id="KW-0378">Hydrolase</keyword>
<feature type="domain" description="Helicase ATP-binding" evidence="5">
    <location>
        <begin position="192"/>
        <end position="395"/>
    </location>
</feature>
<dbReference type="AlphaFoldDB" id="A0A1D1W795"/>
<dbReference type="InterPro" id="IPR001650">
    <property type="entry name" value="Helicase_C-like"/>
</dbReference>
<evidence type="ECO:0000256" key="1">
    <source>
        <dbReference type="ARBA" id="ARBA00022741"/>
    </source>
</evidence>
<dbReference type="Pfam" id="PF00270">
    <property type="entry name" value="DEAD"/>
    <property type="match status" value="1"/>
</dbReference>
<dbReference type="GO" id="GO:0003676">
    <property type="term" value="F:nucleic acid binding"/>
    <property type="evidence" value="ECO:0007669"/>
    <property type="project" value="InterPro"/>
</dbReference>
<dbReference type="InterPro" id="IPR011545">
    <property type="entry name" value="DEAD/DEAH_box_helicase_dom"/>
</dbReference>
<dbReference type="SMART" id="SM00487">
    <property type="entry name" value="DEXDc"/>
    <property type="match status" value="1"/>
</dbReference>
<organism evidence="7 8">
    <name type="scientific">Ramazzottius varieornatus</name>
    <name type="common">Water bear</name>
    <name type="synonym">Tardigrade</name>
    <dbReference type="NCBI Taxonomy" id="947166"/>
    <lineage>
        <taxon>Eukaryota</taxon>
        <taxon>Metazoa</taxon>
        <taxon>Ecdysozoa</taxon>
        <taxon>Tardigrada</taxon>
        <taxon>Eutardigrada</taxon>
        <taxon>Parachela</taxon>
        <taxon>Hypsibioidea</taxon>
        <taxon>Ramazzottiidae</taxon>
        <taxon>Ramazzottius</taxon>
    </lineage>
</organism>
<dbReference type="Gene3D" id="3.40.50.300">
    <property type="entry name" value="P-loop containing nucleotide triphosphate hydrolases"/>
    <property type="match status" value="2"/>
</dbReference>
<dbReference type="GO" id="GO:0004386">
    <property type="term" value="F:helicase activity"/>
    <property type="evidence" value="ECO:0007669"/>
    <property type="project" value="UniProtKB-KW"/>
</dbReference>
<keyword evidence="4" id="KW-0067">ATP-binding</keyword>
<evidence type="ECO:0000313" key="7">
    <source>
        <dbReference type="EMBL" id="GAV06959.1"/>
    </source>
</evidence>
<keyword evidence="3" id="KW-0347">Helicase</keyword>
<sequence length="592" mass="66948">MSTGSMILQIPLSLLRFSSRYSFHTSRQRSVVQAMKYRTTKRDPRLIRQALDAREVPVIRVPQAMARKMDAALAVRQAKDEEKLQKRMFNRSLPLVISCKRTEFNYRPGERVMDYKDKFKDPKLKLATRAWANPKSKGDWIVVHPFGDNPAFKNCDLDPVPGFEKFDLHQNVRDAIQDMDYTVCTNIQNEAIPMLMQGDNVLMAAETGSGKTLAYLIPLINKLVLTLEEEAASPTFDRSHIPLNSPRAVILVPSRELAQQVFDEVVKLIAYSPVNAQVLIGGERTQVKLWRPELNTVDVLVATPGVLAKLLSNKIWSFKMAQTIVVDEADSLLDDSFSGVVKKILQRTSIQSAAPGQEDTKNEYTTGCQLVLAGATLPRSLDSILDGIVNRQNLTRVTTRHLHRVSPHIKQTFHRVLKSQKSSLILELVRESLRRGDTLMIFCHDAATCDWLTMFLDQEGIEGVTNLNGQMTQRLRRGRFDAFKNGSVRVLVCTDIVSRGLDTTFVNHVVNYDFPSVISDYIHRCGRTGRVGTLCEKSRVTSYIAYPQEVFVMHKIEQAIRDSREYDNVNANVSRLINAKIHGLKPEDVLDN</sequence>
<evidence type="ECO:0000256" key="3">
    <source>
        <dbReference type="ARBA" id="ARBA00022806"/>
    </source>
</evidence>
<dbReference type="GO" id="GO:0016787">
    <property type="term" value="F:hydrolase activity"/>
    <property type="evidence" value="ECO:0007669"/>
    <property type="project" value="UniProtKB-KW"/>
</dbReference>
<dbReference type="PANTHER" id="PTHR47960">
    <property type="entry name" value="DEAD-BOX ATP-DEPENDENT RNA HELICASE 50"/>
    <property type="match status" value="1"/>
</dbReference>
<dbReference type="InterPro" id="IPR027417">
    <property type="entry name" value="P-loop_NTPase"/>
</dbReference>
<dbReference type="InterPro" id="IPR014001">
    <property type="entry name" value="Helicase_ATP-bd"/>
</dbReference>
<dbReference type="EMBL" id="BDGG01000014">
    <property type="protein sequence ID" value="GAV06959.1"/>
    <property type="molecule type" value="Genomic_DNA"/>
</dbReference>
<proteinExistence type="predicted"/>
<evidence type="ECO:0000313" key="8">
    <source>
        <dbReference type="Proteomes" id="UP000186922"/>
    </source>
</evidence>